<dbReference type="InterPro" id="IPR023395">
    <property type="entry name" value="MCP_dom_sf"/>
</dbReference>
<keyword evidence="10" id="KW-0813">Transport</keyword>
<gene>
    <name evidence="12" type="primary">Grb2</name>
    <name evidence="12" type="ORF">GTO96_0011477</name>
</gene>
<dbReference type="InterPro" id="IPR036860">
    <property type="entry name" value="SH2_dom_sf"/>
</dbReference>
<dbReference type="Gene3D" id="1.50.40.10">
    <property type="entry name" value="Mitochondrial carrier domain"/>
    <property type="match status" value="1"/>
</dbReference>
<dbReference type="InterPro" id="IPR036028">
    <property type="entry name" value="SH3-like_dom_sf"/>
</dbReference>
<keyword evidence="7" id="KW-0449">Lipoprotein</keyword>
<evidence type="ECO:0000256" key="8">
    <source>
        <dbReference type="PROSITE-ProRule" id="PRU00192"/>
    </source>
</evidence>
<evidence type="ECO:0000256" key="2">
    <source>
        <dbReference type="ARBA" id="ARBA00006375"/>
    </source>
</evidence>
<protein>
    <submittedName>
        <fullName evidence="12">GRB2 protein</fullName>
    </submittedName>
</protein>
<keyword evidence="3 8" id="KW-0728">SH3 domain</keyword>
<evidence type="ECO:0000259" key="11">
    <source>
        <dbReference type="PROSITE" id="PS50002"/>
    </source>
</evidence>
<evidence type="ECO:0000256" key="3">
    <source>
        <dbReference type="ARBA" id="ARBA00022443"/>
    </source>
</evidence>
<dbReference type="PRINTS" id="PR00499">
    <property type="entry name" value="P67PHOX"/>
</dbReference>
<organism evidence="12 13">
    <name type="scientific">Polypterus senegalus</name>
    <name type="common">Senegal bichir</name>
    <dbReference type="NCBI Taxonomy" id="55291"/>
    <lineage>
        <taxon>Eukaryota</taxon>
        <taxon>Metazoa</taxon>
        <taxon>Chordata</taxon>
        <taxon>Craniata</taxon>
        <taxon>Vertebrata</taxon>
        <taxon>Euteleostomi</taxon>
        <taxon>Actinopterygii</taxon>
        <taxon>Polypteriformes</taxon>
        <taxon>Polypteridae</taxon>
        <taxon>Polypterus</taxon>
    </lineage>
</organism>
<dbReference type="AlphaFoldDB" id="A0A8X7X427"/>
<evidence type="ECO:0000256" key="4">
    <source>
        <dbReference type="ARBA" id="ARBA00022692"/>
    </source>
</evidence>
<dbReference type="PRINTS" id="PR00452">
    <property type="entry name" value="SH3DOMAIN"/>
</dbReference>
<feature type="domain" description="SH3" evidence="11">
    <location>
        <begin position="132"/>
        <end position="191"/>
    </location>
</feature>
<evidence type="ECO:0000256" key="10">
    <source>
        <dbReference type="RuleBase" id="RU000488"/>
    </source>
</evidence>
<evidence type="ECO:0000256" key="6">
    <source>
        <dbReference type="ARBA" id="ARBA00023136"/>
    </source>
</evidence>
<feature type="non-terminal residue" evidence="12">
    <location>
        <position position="453"/>
    </location>
</feature>
<dbReference type="InterPro" id="IPR018108">
    <property type="entry name" value="MCP_transmembrane"/>
</dbReference>
<dbReference type="InterPro" id="IPR001452">
    <property type="entry name" value="SH3_domain"/>
</dbReference>
<evidence type="ECO:0000256" key="9">
    <source>
        <dbReference type="PROSITE-ProRule" id="PRU00282"/>
    </source>
</evidence>
<dbReference type="Proteomes" id="UP000886611">
    <property type="component" value="Unassembled WGS sequence"/>
</dbReference>
<evidence type="ECO:0000313" key="13">
    <source>
        <dbReference type="Proteomes" id="UP000886611"/>
    </source>
</evidence>
<evidence type="ECO:0000256" key="1">
    <source>
        <dbReference type="ARBA" id="ARBA00004141"/>
    </source>
</evidence>
<dbReference type="Pfam" id="PF00018">
    <property type="entry name" value="SH3_1"/>
    <property type="match status" value="1"/>
</dbReference>
<dbReference type="InterPro" id="IPR035643">
    <property type="entry name" value="GRB2_C_SH3"/>
</dbReference>
<dbReference type="SUPFAM" id="SSF55550">
    <property type="entry name" value="SH2 domain"/>
    <property type="match status" value="1"/>
</dbReference>
<dbReference type="Gene3D" id="3.30.505.10">
    <property type="entry name" value="SH2 domain"/>
    <property type="match status" value="1"/>
</dbReference>
<feature type="non-terminal residue" evidence="12">
    <location>
        <position position="1"/>
    </location>
</feature>
<comment type="similarity">
    <text evidence="2 10">Belongs to the mitochondrial carrier (TC 2.A.29) family.</text>
</comment>
<keyword evidence="5" id="KW-0727">SH2 domain</keyword>
<dbReference type="EMBL" id="JAATIS010004753">
    <property type="protein sequence ID" value="KAG2460988.1"/>
    <property type="molecule type" value="Genomic_DNA"/>
</dbReference>
<evidence type="ECO:0000256" key="7">
    <source>
        <dbReference type="ARBA" id="ARBA00023288"/>
    </source>
</evidence>
<keyword evidence="13" id="KW-1185">Reference proteome</keyword>
<dbReference type="CDD" id="cd09941">
    <property type="entry name" value="SH2_Grb2_like"/>
    <property type="match status" value="1"/>
</dbReference>
<evidence type="ECO:0000256" key="5">
    <source>
        <dbReference type="ARBA" id="ARBA00022999"/>
    </source>
</evidence>
<keyword evidence="6 9" id="KW-0472">Membrane</keyword>
<dbReference type="SUPFAM" id="SSF50044">
    <property type="entry name" value="SH3-domain"/>
    <property type="match status" value="2"/>
</dbReference>
<reference evidence="12 13" key="1">
    <citation type="journal article" date="2021" name="Cell">
        <title>Tracing the genetic footprints of vertebrate landing in non-teleost ray-finned fishes.</title>
        <authorList>
            <person name="Bi X."/>
            <person name="Wang K."/>
            <person name="Yang L."/>
            <person name="Pan H."/>
            <person name="Jiang H."/>
            <person name="Wei Q."/>
            <person name="Fang M."/>
            <person name="Yu H."/>
            <person name="Zhu C."/>
            <person name="Cai Y."/>
            <person name="He Y."/>
            <person name="Gan X."/>
            <person name="Zeng H."/>
            <person name="Yu D."/>
            <person name="Zhu Y."/>
            <person name="Jiang H."/>
            <person name="Qiu Q."/>
            <person name="Yang H."/>
            <person name="Zhang Y.E."/>
            <person name="Wang W."/>
            <person name="Zhu M."/>
            <person name="He S."/>
            <person name="Zhang G."/>
        </authorList>
    </citation>
    <scope>NUCLEOTIDE SEQUENCE [LARGE SCALE GENOMIC DNA]</scope>
    <source>
        <strain evidence="12">Bchr_013</strain>
    </source>
</reference>
<dbReference type="PROSITE" id="PS50002">
    <property type="entry name" value="SH3"/>
    <property type="match status" value="1"/>
</dbReference>
<dbReference type="PANTHER" id="PTHR46037">
    <property type="entry name" value="PROTEIN ENHANCER OF SEVENLESS 2B"/>
    <property type="match status" value="1"/>
</dbReference>
<dbReference type="FunFam" id="2.30.30.40:FF:000067">
    <property type="entry name" value="Growth factor receptor-bound protein 2"/>
    <property type="match status" value="1"/>
</dbReference>
<evidence type="ECO:0000313" key="12">
    <source>
        <dbReference type="EMBL" id="KAG2460988.1"/>
    </source>
</evidence>
<accession>A0A8X7X427</accession>
<dbReference type="SUPFAM" id="SSF103506">
    <property type="entry name" value="Mitochondrial carrier"/>
    <property type="match status" value="1"/>
</dbReference>
<sequence>MKRLERRTALYRQAANTVGGVGMGDPTLPHTVTELQAMDVYMYVLNEECDQNWYKAELNGKDGFIPKNYIEMKAHPFGNDVQHFKVLRDGAGKYFLWVVKFNSLNELVDYHRSTSVSRNQQIFLRDIEQVPQHPTYVQALFDFDPQEDGELGFRRGDFIQVLDNSDPNWWKGACHGLTGMFPRNYVTPVNRNIREMIDKHVKVKGKKSISKQLDVSGTTVPDIKELSVHGSKAIIRYIRHNVLPDIKSKPDMAVQYVTKRMEKVGAISGHGNHSLQIEKISAHVPQAKYHGLWQASRCIFTEEGMVAFWKGHIPAQLLSITYGAVQFVTFEMLTEFVHKTTSLNSRNANVHFVCGGLAACTATFACQPLDTLRTRFAAQGEPKVRLYKGFTDCAVKVLQEEGPKGFFKGLSPSLIKAAFSTGFTFFWYELLCSVLRTFKEKHQATQLARISRD</sequence>
<feature type="repeat" description="Solcar" evidence="9">
    <location>
        <begin position="346"/>
        <end position="434"/>
    </location>
</feature>
<dbReference type="InterPro" id="IPR043539">
    <property type="entry name" value="Grb2-like"/>
</dbReference>
<dbReference type="SMART" id="SM00326">
    <property type="entry name" value="SH3"/>
    <property type="match status" value="2"/>
</dbReference>
<keyword evidence="4 9" id="KW-0812">Transmembrane</keyword>
<dbReference type="Pfam" id="PF00153">
    <property type="entry name" value="Mito_carr"/>
    <property type="match status" value="2"/>
</dbReference>
<dbReference type="PROSITE" id="PS50920">
    <property type="entry name" value="SOLCAR"/>
    <property type="match status" value="2"/>
</dbReference>
<dbReference type="GO" id="GO:0016020">
    <property type="term" value="C:membrane"/>
    <property type="evidence" value="ECO:0007669"/>
    <property type="project" value="UniProtKB-SubCell"/>
</dbReference>
<comment type="subcellular location">
    <subcellularLocation>
        <location evidence="1">Membrane</location>
        <topology evidence="1">Multi-pass membrane protein</topology>
    </subcellularLocation>
</comment>
<name>A0A8X7X427_POLSE</name>
<feature type="repeat" description="Solcar" evidence="9">
    <location>
        <begin position="254"/>
        <end position="336"/>
    </location>
</feature>
<comment type="caution">
    <text evidence="12">The sequence shown here is derived from an EMBL/GenBank/DDBJ whole genome shotgun (WGS) entry which is preliminary data.</text>
</comment>
<dbReference type="Gene3D" id="2.30.30.40">
    <property type="entry name" value="SH3 Domains"/>
    <property type="match status" value="2"/>
</dbReference>
<proteinExistence type="inferred from homology"/>
<dbReference type="CDD" id="cd11949">
    <property type="entry name" value="SH3_GRB2_C"/>
    <property type="match status" value="1"/>
</dbReference>